<sequence>MKRRLLAAVLALVLALGGGVVLLRYVTGADRRAMAGMATTSVLVATAAIPAGTPADELAGMVKLRTLPQVAVADSAAHDLTSLAGKVSTADLAPGEQVLTTRFAAPDAVHLPPELPKGTQQVTVLLDPQRAVGGNLAAGDKVGVFLSTDFNNHPLTHLVASEVLVMNVVGGTSTAGTGSNDTAAGDGGSAGGKGGTAAAAGNGGVTVTLAVATPLAERLVFAAEHGTVWLSKQNADTTDTGRSVITEGNLYR</sequence>
<name>A0A7W3IPX7_9ACTN</name>
<dbReference type="RefSeq" id="WP_182558575.1">
    <property type="nucleotide sequence ID" value="NZ_JACGWT010000001.1"/>
</dbReference>
<feature type="region of interest" description="Disordered" evidence="1">
    <location>
        <begin position="174"/>
        <end position="197"/>
    </location>
</feature>
<keyword evidence="4" id="KW-1185">Reference proteome</keyword>
<dbReference type="InterPro" id="IPR013974">
    <property type="entry name" value="SAF"/>
</dbReference>
<feature type="compositionally biased region" description="Low complexity" evidence="1">
    <location>
        <begin position="174"/>
        <end position="184"/>
    </location>
</feature>
<dbReference type="AlphaFoldDB" id="A0A7W3IPX7"/>
<accession>A0A7W3IPX7</accession>
<organism evidence="3 4">
    <name type="scientific">Microlunatus kandeliicorticis</name>
    <dbReference type="NCBI Taxonomy" id="1759536"/>
    <lineage>
        <taxon>Bacteria</taxon>
        <taxon>Bacillati</taxon>
        <taxon>Actinomycetota</taxon>
        <taxon>Actinomycetes</taxon>
        <taxon>Propionibacteriales</taxon>
        <taxon>Propionibacteriaceae</taxon>
        <taxon>Microlunatus</taxon>
    </lineage>
</organism>
<dbReference type="Proteomes" id="UP000523079">
    <property type="component" value="Unassembled WGS sequence"/>
</dbReference>
<reference evidence="3 4" key="1">
    <citation type="submission" date="2020-07" db="EMBL/GenBank/DDBJ databases">
        <title>Sequencing the genomes of 1000 actinobacteria strains.</title>
        <authorList>
            <person name="Klenk H.-P."/>
        </authorList>
    </citation>
    <scope>NUCLEOTIDE SEQUENCE [LARGE SCALE GENOMIC DNA]</scope>
    <source>
        <strain evidence="3 4">DSM 100723</strain>
    </source>
</reference>
<evidence type="ECO:0000256" key="1">
    <source>
        <dbReference type="SAM" id="MobiDB-lite"/>
    </source>
</evidence>
<dbReference type="CDD" id="cd11614">
    <property type="entry name" value="SAF_CpaB_FlgA_like"/>
    <property type="match status" value="1"/>
</dbReference>
<proteinExistence type="predicted"/>
<dbReference type="InterPro" id="IPR017592">
    <property type="entry name" value="Pilus_assmbl_Flp-typ_CpaB"/>
</dbReference>
<evidence type="ECO:0000259" key="2">
    <source>
        <dbReference type="SMART" id="SM00858"/>
    </source>
</evidence>
<feature type="compositionally biased region" description="Gly residues" evidence="1">
    <location>
        <begin position="185"/>
        <end position="195"/>
    </location>
</feature>
<comment type="caution">
    <text evidence="3">The sequence shown here is derived from an EMBL/GenBank/DDBJ whole genome shotgun (WGS) entry which is preliminary data.</text>
</comment>
<gene>
    <name evidence="3" type="ORF">FHX74_000604</name>
</gene>
<feature type="domain" description="SAF" evidence="2">
    <location>
        <begin position="40"/>
        <end position="104"/>
    </location>
</feature>
<protein>
    <submittedName>
        <fullName evidence="3">Pilus assembly protein CpaB</fullName>
    </submittedName>
</protein>
<dbReference type="InterPro" id="IPR031571">
    <property type="entry name" value="RcpC_dom"/>
</dbReference>
<dbReference type="NCBIfam" id="TIGR03177">
    <property type="entry name" value="pilus_cpaB"/>
    <property type="match status" value="1"/>
</dbReference>
<dbReference type="Pfam" id="PF16976">
    <property type="entry name" value="RcpC"/>
    <property type="match status" value="1"/>
</dbReference>
<dbReference type="SMART" id="SM00858">
    <property type="entry name" value="SAF"/>
    <property type="match status" value="1"/>
</dbReference>
<evidence type="ECO:0000313" key="3">
    <source>
        <dbReference type="EMBL" id="MBA8793010.1"/>
    </source>
</evidence>
<dbReference type="EMBL" id="JACGWT010000001">
    <property type="protein sequence ID" value="MBA8793010.1"/>
    <property type="molecule type" value="Genomic_DNA"/>
</dbReference>
<evidence type="ECO:0000313" key="4">
    <source>
        <dbReference type="Proteomes" id="UP000523079"/>
    </source>
</evidence>